<dbReference type="GO" id="GO:0016607">
    <property type="term" value="C:nuclear speck"/>
    <property type="evidence" value="ECO:0007669"/>
    <property type="project" value="UniProtKB-SubCell"/>
</dbReference>
<dbReference type="Gene3D" id="3.30.70.330">
    <property type="match status" value="2"/>
</dbReference>
<sequence length="266" mass="31444">MSGRRVFVGRLSRNAAEYDVERFFRGFGRINDINIKTGYCFVEFDDARDADDAVYELNNQNLCGERVTVEHAIGVPRNREYDRPRDRDRDYYGGRREFRDSTGRVRPSYFHGRAIEKYGPPLRTKYRVTVQNLSTRVSWQDLKDYLRQAGEITYADAHKHRRNEGVVDFATYGDMKRAIDKLDGTEINGRRIKLIEEDTRDSRSRSRSYSRSRSRSPRAYRRSRSRSRSSRSRSRSGSRNRRSYSRDRRRSASPQRNEHRSETPSD</sequence>
<comment type="similarity">
    <text evidence="2">Belongs to the splicing factor SR family.</text>
</comment>
<dbReference type="InterPro" id="IPR035979">
    <property type="entry name" value="RBD_domain_sf"/>
</dbReference>
<evidence type="ECO:0000256" key="8">
    <source>
        <dbReference type="ARBA" id="ARBA00023187"/>
    </source>
</evidence>
<evidence type="ECO:0000256" key="1">
    <source>
        <dbReference type="ARBA" id="ARBA00004324"/>
    </source>
</evidence>
<keyword evidence="4" id="KW-0597">Phosphoprotein</keyword>
<dbReference type="InterPro" id="IPR000504">
    <property type="entry name" value="RRM_dom"/>
</dbReference>
<dbReference type="GO" id="GO:0005737">
    <property type="term" value="C:cytoplasm"/>
    <property type="evidence" value="ECO:0007669"/>
    <property type="project" value="TreeGrafter"/>
</dbReference>
<evidence type="ECO:0000256" key="11">
    <source>
        <dbReference type="SAM" id="MobiDB-lite"/>
    </source>
</evidence>
<dbReference type="PANTHER" id="PTHR23003">
    <property type="entry name" value="RNA RECOGNITION MOTIF RRM DOMAIN CONTAINING PROTEIN"/>
    <property type="match status" value="1"/>
</dbReference>
<dbReference type="PANTHER" id="PTHR23003:SF51">
    <property type="entry name" value="SERINE-ARGININE PROTEIN 55"/>
    <property type="match status" value="1"/>
</dbReference>
<dbReference type="EMBL" id="LR790732">
    <property type="protein sequence ID" value="CAB3266594.1"/>
    <property type="molecule type" value="mRNA"/>
</dbReference>
<keyword evidence="9" id="KW-0539">Nucleus</keyword>
<evidence type="ECO:0000256" key="9">
    <source>
        <dbReference type="ARBA" id="ARBA00023242"/>
    </source>
</evidence>
<keyword evidence="5" id="KW-0507">mRNA processing</keyword>
<feature type="domain" description="RRM" evidence="12">
    <location>
        <begin position="4"/>
        <end position="74"/>
    </location>
</feature>
<dbReference type="SMART" id="SM00360">
    <property type="entry name" value="RRM"/>
    <property type="match status" value="2"/>
</dbReference>
<keyword evidence="3" id="KW-0678">Repressor</keyword>
<proteinExistence type="evidence at transcript level"/>
<evidence type="ECO:0000256" key="6">
    <source>
        <dbReference type="ARBA" id="ARBA00022737"/>
    </source>
</evidence>
<evidence type="ECO:0000256" key="5">
    <source>
        <dbReference type="ARBA" id="ARBA00022664"/>
    </source>
</evidence>
<organism evidence="13">
    <name type="scientific">Phallusia mammillata</name>
    <dbReference type="NCBI Taxonomy" id="59560"/>
    <lineage>
        <taxon>Eukaryota</taxon>
        <taxon>Metazoa</taxon>
        <taxon>Chordata</taxon>
        <taxon>Tunicata</taxon>
        <taxon>Ascidiacea</taxon>
        <taxon>Phlebobranchia</taxon>
        <taxon>Ascidiidae</taxon>
        <taxon>Phallusia</taxon>
    </lineage>
</organism>
<dbReference type="CDD" id="cd12600">
    <property type="entry name" value="RRM2_SRSF4_like"/>
    <property type="match status" value="1"/>
</dbReference>
<dbReference type="SUPFAM" id="SSF54928">
    <property type="entry name" value="RNA-binding domain, RBD"/>
    <property type="match status" value="1"/>
</dbReference>
<dbReference type="InterPro" id="IPR050374">
    <property type="entry name" value="RRT5_SRSF_SR"/>
</dbReference>
<gene>
    <name evidence="13" type="primary">Srsf5-002</name>
</gene>
<dbReference type="PROSITE" id="PS50102">
    <property type="entry name" value="RRM"/>
    <property type="match status" value="2"/>
</dbReference>
<evidence type="ECO:0000259" key="12">
    <source>
        <dbReference type="PROSITE" id="PS50102"/>
    </source>
</evidence>
<dbReference type="GO" id="GO:0003729">
    <property type="term" value="F:mRNA binding"/>
    <property type="evidence" value="ECO:0007669"/>
    <property type="project" value="TreeGrafter"/>
</dbReference>
<dbReference type="GO" id="GO:0008380">
    <property type="term" value="P:RNA splicing"/>
    <property type="evidence" value="ECO:0007669"/>
    <property type="project" value="UniProtKB-KW"/>
</dbReference>
<evidence type="ECO:0000256" key="4">
    <source>
        <dbReference type="ARBA" id="ARBA00022553"/>
    </source>
</evidence>
<keyword evidence="8" id="KW-0508">mRNA splicing</keyword>
<evidence type="ECO:0000256" key="7">
    <source>
        <dbReference type="ARBA" id="ARBA00022884"/>
    </source>
</evidence>
<evidence type="ECO:0000313" key="13">
    <source>
        <dbReference type="EMBL" id="CAB3266594.1"/>
    </source>
</evidence>
<comment type="subcellular location">
    <subcellularLocation>
        <location evidence="1">Nucleus speckle</location>
    </subcellularLocation>
</comment>
<evidence type="ECO:0000256" key="10">
    <source>
        <dbReference type="PROSITE-ProRule" id="PRU00176"/>
    </source>
</evidence>
<accession>A0A6F9DT34</accession>
<dbReference type="InterPro" id="IPR047190">
    <property type="entry name" value="RRM2_SRSF4/6"/>
</dbReference>
<keyword evidence="6" id="KW-0677">Repeat</keyword>
<evidence type="ECO:0000256" key="3">
    <source>
        <dbReference type="ARBA" id="ARBA00022491"/>
    </source>
</evidence>
<dbReference type="GO" id="GO:0006397">
    <property type="term" value="P:mRNA processing"/>
    <property type="evidence" value="ECO:0007669"/>
    <property type="project" value="UniProtKB-KW"/>
</dbReference>
<keyword evidence="7 10" id="KW-0694">RNA-binding</keyword>
<dbReference type="FunFam" id="3.30.70.330:FF:000028">
    <property type="entry name" value="Putative serine/arginine-rich splicing factor 4"/>
    <property type="match status" value="1"/>
</dbReference>
<feature type="domain" description="RRM" evidence="12">
    <location>
        <begin position="126"/>
        <end position="199"/>
    </location>
</feature>
<evidence type="ECO:0000256" key="2">
    <source>
        <dbReference type="ARBA" id="ARBA00010269"/>
    </source>
</evidence>
<dbReference type="Pfam" id="PF00076">
    <property type="entry name" value="RRM_1"/>
    <property type="match status" value="2"/>
</dbReference>
<reference evidence="13" key="1">
    <citation type="submission" date="2020-04" db="EMBL/GenBank/DDBJ databases">
        <authorList>
            <person name="Neveu A P."/>
        </authorList>
    </citation>
    <scope>NUCLEOTIDE SEQUENCE</scope>
    <source>
        <tissue evidence="13">Whole embryo</tissue>
    </source>
</reference>
<dbReference type="InterPro" id="IPR012677">
    <property type="entry name" value="Nucleotide-bd_a/b_plait_sf"/>
</dbReference>
<protein>
    <submittedName>
        <fullName evidence="13">Serine/arginine-rich splicing factor 5</fullName>
    </submittedName>
</protein>
<feature type="region of interest" description="Disordered" evidence="11">
    <location>
        <begin position="198"/>
        <end position="266"/>
    </location>
</feature>
<dbReference type="AlphaFoldDB" id="A0A6F9DT34"/>
<name>A0A6F9DT34_9ASCI</name>
<feature type="compositionally biased region" description="Basic and acidic residues" evidence="11">
    <location>
        <begin position="256"/>
        <end position="266"/>
    </location>
</feature>
<feature type="compositionally biased region" description="Basic residues" evidence="11">
    <location>
        <begin position="205"/>
        <end position="251"/>
    </location>
</feature>